<dbReference type="EMBL" id="CP004393">
    <property type="protein sequence ID" value="AJE47998.1"/>
    <property type="molecule type" value="Genomic_DNA"/>
</dbReference>
<organism evidence="2 3">
    <name type="scientific">Celeribacter indicus</name>
    <dbReference type="NCBI Taxonomy" id="1208324"/>
    <lineage>
        <taxon>Bacteria</taxon>
        <taxon>Pseudomonadati</taxon>
        <taxon>Pseudomonadota</taxon>
        <taxon>Alphaproteobacteria</taxon>
        <taxon>Rhodobacterales</taxon>
        <taxon>Roseobacteraceae</taxon>
        <taxon>Celeribacter</taxon>
    </lineage>
</organism>
<sequence length="96" mass="9787">MSEVLTKAVEALNEKMAGGFDAGVAKFVIEGEGAIMLDADGARAGDEEADVTLTADVDTFQGMIEGDVNPTAAFMQGKLSVDGDMGLAMQLGSALS</sequence>
<keyword evidence="3" id="KW-1185">Reference proteome</keyword>
<name>A0A0B5DX18_9RHOB</name>
<dbReference type="STRING" id="1208324.P73_3283"/>
<evidence type="ECO:0000313" key="2">
    <source>
        <dbReference type="EMBL" id="AJE47998.1"/>
    </source>
</evidence>
<dbReference type="InterPro" id="IPR036527">
    <property type="entry name" value="SCP2_sterol-bd_dom_sf"/>
</dbReference>
<protein>
    <submittedName>
        <fullName evidence="2">Sterol-binding domain-containing protein</fullName>
    </submittedName>
</protein>
<dbReference type="RefSeq" id="WP_043870428.1">
    <property type="nucleotide sequence ID" value="NZ_CP004393.1"/>
</dbReference>
<dbReference type="Proteomes" id="UP000031521">
    <property type="component" value="Chromosome"/>
</dbReference>
<dbReference type="InterPro" id="IPR003033">
    <property type="entry name" value="SCP2_sterol-bd_dom"/>
</dbReference>
<evidence type="ECO:0000313" key="3">
    <source>
        <dbReference type="Proteomes" id="UP000031521"/>
    </source>
</evidence>
<dbReference type="HOGENOM" id="CLU_105945_2_1_5"/>
<dbReference type="KEGG" id="cid:P73_3283"/>
<proteinExistence type="predicted"/>
<dbReference type="SUPFAM" id="SSF55718">
    <property type="entry name" value="SCP-like"/>
    <property type="match status" value="1"/>
</dbReference>
<reference evidence="2 3" key="1">
    <citation type="journal article" date="2014" name="Int. J. Syst. Evol. Microbiol.">
        <title>Celeribacter indicus sp. nov., a polycyclic aromatic hydrocarbon-degrading bacterium from deep-sea sediment and reclassification of Huaishuia halophila as Celeribacter halophilus comb. nov.</title>
        <authorList>
            <person name="Lai Q."/>
            <person name="Cao J."/>
            <person name="Yuan J."/>
            <person name="Li F."/>
            <person name="Shao Z."/>
        </authorList>
    </citation>
    <scope>NUCLEOTIDE SEQUENCE [LARGE SCALE GENOMIC DNA]</scope>
    <source>
        <strain evidence="2">P73</strain>
    </source>
</reference>
<dbReference type="Pfam" id="PF02036">
    <property type="entry name" value="SCP2"/>
    <property type="match status" value="1"/>
</dbReference>
<evidence type="ECO:0000259" key="1">
    <source>
        <dbReference type="Pfam" id="PF02036"/>
    </source>
</evidence>
<dbReference type="OrthoDB" id="9809312at2"/>
<accession>A0A0B5DX18</accession>
<dbReference type="AlphaFoldDB" id="A0A0B5DX18"/>
<gene>
    <name evidence="2" type="ORF">P73_3283</name>
</gene>
<dbReference type="Gene3D" id="3.30.1050.10">
    <property type="entry name" value="SCP2 sterol-binding domain"/>
    <property type="match status" value="1"/>
</dbReference>
<feature type="domain" description="SCP2" evidence="1">
    <location>
        <begin position="22"/>
        <end position="95"/>
    </location>
</feature>